<dbReference type="PANTHER" id="PTHR43578">
    <property type="entry name" value="NADH-QUINONE OXIDOREDUCTASE SUBUNIT F"/>
    <property type="match status" value="1"/>
</dbReference>
<dbReference type="Pfam" id="PF10589">
    <property type="entry name" value="NADH_4Fe-4S"/>
    <property type="match status" value="1"/>
</dbReference>
<evidence type="ECO:0000256" key="7">
    <source>
        <dbReference type="ARBA" id="ARBA00023014"/>
    </source>
</evidence>
<dbReference type="Pfam" id="PF01512">
    <property type="entry name" value="Complex1_51K"/>
    <property type="match status" value="1"/>
</dbReference>
<dbReference type="PANTHER" id="PTHR43578:SF3">
    <property type="entry name" value="NADH-QUINONE OXIDOREDUCTASE SUBUNIT F"/>
    <property type="match status" value="1"/>
</dbReference>
<dbReference type="GO" id="GO:0051537">
    <property type="term" value="F:2 iron, 2 sulfur cluster binding"/>
    <property type="evidence" value="ECO:0007669"/>
    <property type="project" value="UniProtKB-KW"/>
</dbReference>
<dbReference type="CDD" id="cd03064">
    <property type="entry name" value="TRX_Fd_NuoE"/>
    <property type="match status" value="1"/>
</dbReference>
<dbReference type="InterPro" id="IPR042128">
    <property type="entry name" value="NuoE_dom"/>
</dbReference>
<dbReference type="Gene3D" id="3.40.30.10">
    <property type="entry name" value="Glutaredoxin"/>
    <property type="match status" value="1"/>
</dbReference>
<proteinExistence type="inferred from homology"/>
<dbReference type="InterPro" id="IPR036249">
    <property type="entry name" value="Thioredoxin-like_sf"/>
</dbReference>
<dbReference type="InterPro" id="IPR002023">
    <property type="entry name" value="NuoE-like"/>
</dbReference>
<keyword evidence="4" id="KW-0001">2Fe-2S</keyword>
<dbReference type="GO" id="GO:0010181">
    <property type="term" value="F:FMN binding"/>
    <property type="evidence" value="ECO:0007669"/>
    <property type="project" value="InterPro"/>
</dbReference>
<comment type="caution">
    <text evidence="10">The sequence shown here is derived from an EMBL/GenBank/DDBJ whole genome shotgun (WGS) entry which is preliminary data.</text>
</comment>
<dbReference type="Gene3D" id="1.10.10.1590">
    <property type="entry name" value="NADH-quinone oxidoreductase subunit E"/>
    <property type="match status" value="1"/>
</dbReference>
<protein>
    <submittedName>
        <fullName evidence="10">NADH-quinone oxidoreductase subunit NuoF</fullName>
    </submittedName>
</protein>
<dbReference type="Gene3D" id="1.20.1440.230">
    <property type="entry name" value="NADH-ubiquinone oxidoreductase 51kDa subunit, iron-sulphur binding domain"/>
    <property type="match status" value="1"/>
</dbReference>
<evidence type="ECO:0000256" key="4">
    <source>
        <dbReference type="ARBA" id="ARBA00022714"/>
    </source>
</evidence>
<evidence type="ECO:0000256" key="2">
    <source>
        <dbReference type="ARBA" id="ARBA00010643"/>
    </source>
</evidence>
<dbReference type="InterPro" id="IPR037225">
    <property type="entry name" value="Nuo51_FMN-bd_sf"/>
</dbReference>
<dbReference type="Pfam" id="PF22461">
    <property type="entry name" value="SLBB_2"/>
    <property type="match status" value="1"/>
</dbReference>
<organism evidence="10">
    <name type="scientific">Desulfobacca acetoxidans</name>
    <dbReference type="NCBI Taxonomy" id="60893"/>
    <lineage>
        <taxon>Bacteria</taxon>
        <taxon>Pseudomonadati</taxon>
        <taxon>Thermodesulfobacteriota</taxon>
        <taxon>Desulfobaccia</taxon>
        <taxon>Desulfobaccales</taxon>
        <taxon>Desulfobaccaceae</taxon>
        <taxon>Desulfobacca</taxon>
    </lineage>
</organism>
<feature type="domain" description="NADH-ubiquinone oxidoreductase 51kDa subunit iron-sulphur binding" evidence="9">
    <location>
        <begin position="515"/>
        <end position="560"/>
    </location>
</feature>
<dbReference type="GO" id="GO:0051539">
    <property type="term" value="F:4 iron, 4 sulfur cluster binding"/>
    <property type="evidence" value="ECO:0007669"/>
    <property type="project" value="UniProtKB-KW"/>
</dbReference>
<comment type="cofactor">
    <cofactor evidence="8">
        <name>[2Fe-2S] cluster</name>
        <dbReference type="ChEBI" id="CHEBI:190135"/>
    </cofactor>
</comment>
<keyword evidence="5" id="KW-0479">Metal-binding</keyword>
<dbReference type="SUPFAM" id="SSF140490">
    <property type="entry name" value="Nqo1C-terminal domain-like"/>
    <property type="match status" value="1"/>
</dbReference>
<dbReference type="FunFam" id="3.40.50.11540:FF:000001">
    <property type="entry name" value="NADH dehydrogenase [ubiquinone] flavoprotein 1, mitochondrial"/>
    <property type="match status" value="1"/>
</dbReference>
<evidence type="ECO:0000256" key="1">
    <source>
        <dbReference type="ARBA" id="ARBA00007523"/>
    </source>
</evidence>
<dbReference type="EMBL" id="DTKJ01000021">
    <property type="protein sequence ID" value="HGZ11228.1"/>
    <property type="molecule type" value="Genomic_DNA"/>
</dbReference>
<dbReference type="PROSITE" id="PS00645">
    <property type="entry name" value="COMPLEX1_51K_2"/>
    <property type="match status" value="1"/>
</dbReference>
<evidence type="ECO:0000256" key="8">
    <source>
        <dbReference type="ARBA" id="ARBA00034078"/>
    </source>
</evidence>
<dbReference type="Gene3D" id="3.10.20.600">
    <property type="match status" value="1"/>
</dbReference>
<comment type="similarity">
    <text evidence="2">Belongs to the complex I 24 kDa subunit family.</text>
</comment>
<dbReference type="Gene3D" id="3.40.50.11540">
    <property type="entry name" value="NADH-ubiquinone oxidoreductase 51kDa subunit"/>
    <property type="match status" value="1"/>
</dbReference>
<keyword evidence="3" id="KW-0004">4Fe-4S</keyword>
<evidence type="ECO:0000256" key="5">
    <source>
        <dbReference type="ARBA" id="ARBA00022723"/>
    </source>
</evidence>
<dbReference type="GO" id="GO:0046872">
    <property type="term" value="F:metal ion binding"/>
    <property type="evidence" value="ECO:0007669"/>
    <property type="project" value="UniProtKB-KW"/>
</dbReference>
<dbReference type="SUPFAM" id="SSF142984">
    <property type="entry name" value="Nqo1 middle domain-like"/>
    <property type="match status" value="1"/>
</dbReference>
<comment type="similarity">
    <text evidence="1">Belongs to the complex I 51 kDa subunit family.</text>
</comment>
<evidence type="ECO:0000259" key="9">
    <source>
        <dbReference type="SMART" id="SM00928"/>
    </source>
</evidence>
<dbReference type="InterPro" id="IPR011538">
    <property type="entry name" value="Nuo51_FMN-bd"/>
</dbReference>
<dbReference type="PROSITE" id="PS01099">
    <property type="entry name" value="COMPLEX1_24K"/>
    <property type="match status" value="1"/>
</dbReference>
<dbReference type="NCBIfam" id="NF010120">
    <property type="entry name" value="PRK13596.1"/>
    <property type="match status" value="1"/>
</dbReference>
<dbReference type="InterPro" id="IPR037207">
    <property type="entry name" value="Nuop51_4Fe4S-bd_sf"/>
</dbReference>
<reference evidence="10" key="1">
    <citation type="journal article" date="2020" name="mSystems">
        <title>Genome- and Community-Level Interaction Insights into Carbon Utilization and Element Cycling Functions of Hydrothermarchaeota in Hydrothermal Sediment.</title>
        <authorList>
            <person name="Zhou Z."/>
            <person name="Liu Y."/>
            <person name="Xu W."/>
            <person name="Pan J."/>
            <person name="Luo Z.H."/>
            <person name="Li M."/>
        </authorList>
    </citation>
    <scope>NUCLEOTIDE SEQUENCE [LARGE SCALE GENOMIC DNA]</scope>
    <source>
        <strain evidence="10">SpSt-853</strain>
    </source>
</reference>
<dbReference type="AlphaFoldDB" id="A0A7C5AKZ2"/>
<accession>A0A7C5AKZ2</accession>
<dbReference type="InterPro" id="IPR019575">
    <property type="entry name" value="Nuop51_4Fe4S-bd"/>
</dbReference>
<keyword evidence="7" id="KW-0411">Iron-sulfur</keyword>
<dbReference type="GO" id="GO:0016491">
    <property type="term" value="F:oxidoreductase activity"/>
    <property type="evidence" value="ECO:0007669"/>
    <property type="project" value="InterPro"/>
</dbReference>
<sequence length="619" mass="67800">MLEIRRVESANLSPSQIEDIKDICARMSRIKGGLLPALHAVQSVCGNWLPLEALKLVARGFNIPYAYLYGVISFYTMFATHPRGKYIIRLCESPPCHIMGVENLLEVLEGELGVQVGETTPDGLFTLERTACLGVCEVAPAMQINEVVHGRLTAEKVRQIIADYRAGKAPDYRTLRRTTNPITEYPASPDELSLLRNVDQIDPMSIDDYLARGGYEGLKKALTTMTGEQVVEEVKASGLRGRGGAGFPTGLKWSFTRPLPVFPKYIVCNADEGEPGTIKDRYLMEGDPHRVIEGIIITGYAVGASFGYIYVRGEYYLSMLRLQNAIDQARERGFLGQNILGTDFSFDIQIQTGGGSYVCGEETALIESIQGQRGYPRVKPPFPGQVGVWYKPTIVNNVESMASVPDIIVKGASWYAAKGTEDSKGTKIFQVVGHVNKPGIVEANMGMSLSTLIEKFGGGVRQGRKLKAVQPGGAACGFILPEQVNTPLEYKALMETGGALGSGTMLVVDDSTCIVDLVKCLMYFFQHESCGFCLPCRRGTRVLYELVCKVAEGRGEERDLERLVNLSHTMVNSTNCALGWSPHSFLKTTIERFRDEWLAHVAGNCPLGVCTKKAQAAGH</sequence>
<evidence type="ECO:0000256" key="6">
    <source>
        <dbReference type="ARBA" id="ARBA00023004"/>
    </source>
</evidence>
<dbReference type="SMART" id="SM00928">
    <property type="entry name" value="NADH_4Fe-4S"/>
    <property type="match status" value="1"/>
</dbReference>
<dbReference type="SUPFAM" id="SSF142019">
    <property type="entry name" value="Nqo1 FMN-binding domain-like"/>
    <property type="match status" value="1"/>
</dbReference>
<dbReference type="InterPro" id="IPR041921">
    <property type="entry name" value="NuoE_N"/>
</dbReference>
<dbReference type="SUPFAM" id="SSF52833">
    <property type="entry name" value="Thioredoxin-like"/>
    <property type="match status" value="1"/>
</dbReference>
<dbReference type="GO" id="GO:0008137">
    <property type="term" value="F:NADH dehydrogenase (ubiquinone) activity"/>
    <property type="evidence" value="ECO:0007669"/>
    <property type="project" value="InterPro"/>
</dbReference>
<dbReference type="InterPro" id="IPR001949">
    <property type="entry name" value="NADH-UbQ_OxRdtase_51kDa_CS"/>
</dbReference>
<evidence type="ECO:0000313" key="10">
    <source>
        <dbReference type="EMBL" id="HGZ11228.1"/>
    </source>
</evidence>
<gene>
    <name evidence="10" type="primary">nuoF</name>
    <name evidence="10" type="ORF">ENW48_03300</name>
</gene>
<evidence type="ECO:0000256" key="3">
    <source>
        <dbReference type="ARBA" id="ARBA00022485"/>
    </source>
</evidence>
<name>A0A7C5AKZ2_9BACT</name>
<keyword evidence="6" id="KW-0408">Iron</keyword>
<dbReference type="InterPro" id="IPR054765">
    <property type="entry name" value="SLBB_dom"/>
</dbReference>
<dbReference type="Pfam" id="PF01257">
    <property type="entry name" value="2Fe-2S_thioredx"/>
    <property type="match status" value="1"/>
</dbReference>
<dbReference type="Gene3D" id="6.10.250.1450">
    <property type="match status" value="1"/>
</dbReference>